<feature type="coiled-coil region" evidence="1">
    <location>
        <begin position="105"/>
        <end position="132"/>
    </location>
</feature>
<proteinExistence type="predicted"/>
<name>A0A4R4ALR5_MARGR</name>
<accession>A0A4R4ALR5</accession>
<keyword evidence="1" id="KW-0175">Coiled coil</keyword>
<evidence type="ECO:0008006" key="5">
    <source>
        <dbReference type="Google" id="ProtNLM"/>
    </source>
</evidence>
<dbReference type="EMBL" id="SMDC01000001">
    <property type="protein sequence ID" value="TCW40104.1"/>
    <property type="molecule type" value="Genomic_DNA"/>
</dbReference>
<protein>
    <recommendedName>
        <fullName evidence="5">Periplasmic heavy metal sensor</fullName>
    </recommendedName>
</protein>
<organism evidence="3 4">
    <name type="scientific">Marichromatium gracile</name>
    <name type="common">Chromatium gracile</name>
    <dbReference type="NCBI Taxonomy" id="1048"/>
    <lineage>
        <taxon>Bacteria</taxon>
        <taxon>Pseudomonadati</taxon>
        <taxon>Pseudomonadota</taxon>
        <taxon>Gammaproteobacteria</taxon>
        <taxon>Chromatiales</taxon>
        <taxon>Chromatiaceae</taxon>
        <taxon>Marichromatium</taxon>
    </lineage>
</organism>
<dbReference type="Proteomes" id="UP000295247">
    <property type="component" value="Unassembled WGS sequence"/>
</dbReference>
<dbReference type="AlphaFoldDB" id="A0A4R4ALR5"/>
<evidence type="ECO:0000256" key="2">
    <source>
        <dbReference type="SAM" id="SignalP"/>
    </source>
</evidence>
<reference evidence="3 4" key="1">
    <citation type="submission" date="2019-03" db="EMBL/GenBank/DDBJ databases">
        <title>Genomic Encyclopedia of Type Strains, Phase IV (KMG-IV): sequencing the most valuable type-strain genomes for metagenomic binning, comparative biology and taxonomic classification.</title>
        <authorList>
            <person name="Goeker M."/>
        </authorList>
    </citation>
    <scope>NUCLEOTIDE SEQUENCE [LARGE SCALE GENOMIC DNA]</scope>
    <source>
        <strain evidence="3 4">DSM 203</strain>
    </source>
</reference>
<feature type="chain" id="PRO_5020644089" description="Periplasmic heavy metal sensor" evidence="2">
    <location>
        <begin position="23"/>
        <end position="152"/>
    </location>
</feature>
<sequence length="152" mass="17164">MSLSRPRTLALLCAFAIAPALAQEPPRTQADDHHGTMHEVELLSLPHTRLPVAILELPTEQRERIQRALLQVYPARIMPRIEQAQSLERRLRTAVLERGATVAELAPELDELARLEREITELRIEALGRLRELTSAEQFTRLTTPVAAEVAR</sequence>
<evidence type="ECO:0000256" key="1">
    <source>
        <dbReference type="SAM" id="Coils"/>
    </source>
</evidence>
<feature type="signal peptide" evidence="2">
    <location>
        <begin position="1"/>
        <end position="22"/>
    </location>
</feature>
<dbReference type="RefSeq" id="WP_132228437.1">
    <property type="nucleotide sequence ID" value="NZ_NRRH01000044.1"/>
</dbReference>
<comment type="caution">
    <text evidence="3">The sequence shown here is derived from an EMBL/GenBank/DDBJ whole genome shotgun (WGS) entry which is preliminary data.</text>
</comment>
<gene>
    <name evidence="3" type="ORF">EDC29_101521</name>
</gene>
<evidence type="ECO:0000313" key="4">
    <source>
        <dbReference type="Proteomes" id="UP000295247"/>
    </source>
</evidence>
<evidence type="ECO:0000313" key="3">
    <source>
        <dbReference type="EMBL" id="TCW40104.1"/>
    </source>
</evidence>
<keyword evidence="2" id="KW-0732">Signal</keyword>